<sequence>MADLPTPHSIAIGTLLSLYSDPHSPLIDWRRTSRKSSAAGTDVDYDGDDENRDHDVIGDDDGDDDDGRPRSTAEWTLRLMQLLQQLVLREDEGVIIFPNSDLLLFRGDDDTDYKHGCDADGFAPATTTSRVDPIHIIEDNECNNITMNKTIKHGAITQLISSGAGSGSGDLLDDILFDMFPPHNRNTNDTIEMNNKSLSPSDFLPISSNVIDVNASLFVGQELHLDHNHDSSLNFCMETLSTLLDRIDDAFLHGDGASSVAAAVPSKRLNGRKRGGSGLKWKRTPPSQALLKRLQMASTSVDDLMNILDEWHAMLEGTPLPYSSATSTIIAMDGESTFGIYLRKLCLGMEEIPFEALSRLWDALRKFVEEEIASQQCEAPLESHQPDDITADGHNSDHYINHEQDIWNATMPVYDWLPSSPQIERIVRNTCLNPNLDSLLVKPPRSRSQPSPSRQSSQRLHNLLETHPECPSVHFLMYLSSLANGYRSQALECLHRYFDYAMIHERKERAERTLMLQASAIEGGGGAMTTSGGIMGTIASGMGGITGGMTGGIINGRMMHGGPAMGQQQVRAGAGGGAAGPGGGGQAATVKIFKESNVMQYAAILLAQTYYRFGYARLSLQATEEAIRVAQQSGDEECVCFANAWSALVSSSLGGNGGVGANTDCGIGERRSGTSVYASVGGIEGSGVLQHGGYSRPLVPLHASLNSRRRRREEEALLRRCRARASERGLSLLAASTSLEMARLLAYRRHHGDDDGEGADGLGGSSGREDDSPFGCVASSAWDSVQAAGRMFVVGSGGPSPSSTGRGIIGHRQSGATMSLAFGQPAPTDIYDMTPTEATSILRQQNIAIAGLWESTGHISLSALSSSAALHETSGRWLDSIVWDERGNRLSSLALNRVLSSNLNGPGLVAGTKKGNGIEESRLDHQHFGQAYATILKSVASLGNAELLLKSSVATSTLHEWSVRSYDLSLAQGMNILLANRAAFPCPHTAAGGGGTLPAVESTLEFLTQSSHLSRQRGEFDKAKAFTRRACWLANQHGLLFHLGSNLLQLSLIELDCACTATSAPERSLPPLLECLELSEQFSMDPLRALALSTLSKVMLCMGGGYRKARALLRASFPLVMQHGHVWFQGEAFLTLAKCYLAEATARENPNSVRAKNSTTLNLRKSALFELKRSADKFELIEDIQRLREVFYLRARVYQLLPNSRKERDDAANIFARLTVAMRERVRNPTMTALTTCNL</sequence>
<feature type="domain" description="Anaphase-promoting complex subunit 5" evidence="8">
    <location>
        <begin position="474"/>
        <end position="509"/>
    </location>
</feature>
<evidence type="ECO:0000256" key="5">
    <source>
        <dbReference type="ARBA" id="ARBA00022786"/>
    </source>
</evidence>
<gene>
    <name evidence="9" type="ORF">ACHAWU_008559</name>
</gene>
<keyword evidence="4" id="KW-0498">Mitosis</keyword>
<evidence type="ECO:0000256" key="7">
    <source>
        <dbReference type="SAM" id="MobiDB-lite"/>
    </source>
</evidence>
<evidence type="ECO:0000313" key="9">
    <source>
        <dbReference type="EMBL" id="KAL3760597.1"/>
    </source>
</evidence>
<comment type="similarity">
    <text evidence="1">Belongs to the APC5 family.</text>
</comment>
<keyword evidence="3" id="KW-0132">Cell division</keyword>
<dbReference type="AlphaFoldDB" id="A0ABD3MEL3"/>
<evidence type="ECO:0000313" key="10">
    <source>
        <dbReference type="Proteomes" id="UP001530293"/>
    </source>
</evidence>
<feature type="region of interest" description="Disordered" evidence="7">
    <location>
        <begin position="751"/>
        <end position="771"/>
    </location>
</feature>
<proteinExistence type="inferred from homology"/>
<evidence type="ECO:0000256" key="4">
    <source>
        <dbReference type="ARBA" id="ARBA00022776"/>
    </source>
</evidence>
<dbReference type="InterPro" id="IPR037679">
    <property type="entry name" value="Apc5"/>
</dbReference>
<feature type="compositionally biased region" description="Low complexity" evidence="7">
    <location>
        <begin position="446"/>
        <end position="459"/>
    </location>
</feature>
<feature type="region of interest" description="Disordered" evidence="7">
    <location>
        <begin position="38"/>
        <end position="69"/>
    </location>
</feature>
<dbReference type="InterPro" id="IPR026000">
    <property type="entry name" value="Apc5_dom"/>
</dbReference>
<evidence type="ECO:0000256" key="3">
    <source>
        <dbReference type="ARBA" id="ARBA00022618"/>
    </source>
</evidence>
<reference evidence="9 10" key="1">
    <citation type="submission" date="2024-10" db="EMBL/GenBank/DDBJ databases">
        <title>Updated reference genomes for cyclostephanoid diatoms.</title>
        <authorList>
            <person name="Roberts W.R."/>
            <person name="Alverson A.J."/>
        </authorList>
    </citation>
    <scope>NUCLEOTIDE SEQUENCE [LARGE SCALE GENOMIC DNA]</scope>
    <source>
        <strain evidence="9 10">AJA232-27</strain>
    </source>
</reference>
<keyword evidence="6" id="KW-0131">Cell cycle</keyword>
<feature type="domain" description="Anaphase-promoting complex subunit 5" evidence="8">
    <location>
        <begin position="595"/>
        <end position="647"/>
    </location>
</feature>
<feature type="region of interest" description="Disordered" evidence="7">
    <location>
        <begin position="439"/>
        <end position="459"/>
    </location>
</feature>
<keyword evidence="10" id="KW-1185">Reference proteome</keyword>
<comment type="caution">
    <text evidence="9">The sequence shown here is derived from an EMBL/GenBank/DDBJ whole genome shotgun (WGS) entry which is preliminary data.</text>
</comment>
<organism evidence="9 10">
    <name type="scientific">Discostella pseudostelligera</name>
    <dbReference type="NCBI Taxonomy" id="259834"/>
    <lineage>
        <taxon>Eukaryota</taxon>
        <taxon>Sar</taxon>
        <taxon>Stramenopiles</taxon>
        <taxon>Ochrophyta</taxon>
        <taxon>Bacillariophyta</taxon>
        <taxon>Coscinodiscophyceae</taxon>
        <taxon>Thalassiosirophycidae</taxon>
        <taxon>Stephanodiscales</taxon>
        <taxon>Stephanodiscaceae</taxon>
        <taxon>Discostella</taxon>
    </lineage>
</organism>
<evidence type="ECO:0000256" key="1">
    <source>
        <dbReference type="ARBA" id="ARBA00007450"/>
    </source>
</evidence>
<accession>A0ABD3MEL3</accession>
<name>A0ABD3MEL3_9STRA</name>
<dbReference type="PANTHER" id="PTHR12830:SF9">
    <property type="entry name" value="ANAPHASE-PROMOTING COMPLEX SUBUNIT 5"/>
    <property type="match status" value="1"/>
</dbReference>
<keyword evidence="5" id="KW-0833">Ubl conjugation pathway</keyword>
<dbReference type="PANTHER" id="PTHR12830">
    <property type="entry name" value="ANAPHASE-PROMOTING COMPLEX SUBUNIT 5"/>
    <property type="match status" value="1"/>
</dbReference>
<dbReference type="GO" id="GO:0051301">
    <property type="term" value="P:cell division"/>
    <property type="evidence" value="ECO:0007669"/>
    <property type="project" value="UniProtKB-KW"/>
</dbReference>
<evidence type="ECO:0000256" key="2">
    <source>
        <dbReference type="ARBA" id="ARBA00016066"/>
    </source>
</evidence>
<evidence type="ECO:0000259" key="8">
    <source>
        <dbReference type="Pfam" id="PF12862"/>
    </source>
</evidence>
<dbReference type="EMBL" id="JALLBG020000180">
    <property type="protein sequence ID" value="KAL3760597.1"/>
    <property type="molecule type" value="Genomic_DNA"/>
</dbReference>
<protein>
    <recommendedName>
        <fullName evidence="2">Anaphase-promoting complex subunit 5</fullName>
    </recommendedName>
</protein>
<dbReference type="Proteomes" id="UP001530293">
    <property type="component" value="Unassembled WGS sequence"/>
</dbReference>
<dbReference type="Pfam" id="PF12862">
    <property type="entry name" value="ANAPC5"/>
    <property type="match status" value="2"/>
</dbReference>
<evidence type="ECO:0000256" key="6">
    <source>
        <dbReference type="ARBA" id="ARBA00023306"/>
    </source>
</evidence>